<dbReference type="InterPro" id="IPR025714">
    <property type="entry name" value="Methyltranfer_dom"/>
</dbReference>
<dbReference type="Gene3D" id="1.10.150.290">
    <property type="entry name" value="S-adenosyl-L-methionine-dependent methyltransferases"/>
    <property type="match status" value="1"/>
</dbReference>
<keyword evidence="2" id="KW-0489">Methyltransferase</keyword>
<keyword evidence="2" id="KW-0808">Transferase</keyword>
<organism evidence="2 3">
    <name type="scientific">Candidatus Solincola sediminis</name>
    <dbReference type="NCBI Taxonomy" id="1797199"/>
    <lineage>
        <taxon>Bacteria</taxon>
        <taxon>Bacillati</taxon>
        <taxon>Actinomycetota</taxon>
        <taxon>Candidatus Geothermincolia</taxon>
        <taxon>Candidatus Geothermincolales</taxon>
        <taxon>Candidatus Geothermincolaceae</taxon>
        <taxon>Candidatus Solincola</taxon>
    </lineage>
</organism>
<dbReference type="GO" id="GO:0032259">
    <property type="term" value="P:methylation"/>
    <property type="evidence" value="ECO:0007669"/>
    <property type="project" value="UniProtKB-KW"/>
</dbReference>
<dbReference type="Proteomes" id="UP000177876">
    <property type="component" value="Unassembled WGS sequence"/>
</dbReference>
<evidence type="ECO:0000313" key="2">
    <source>
        <dbReference type="EMBL" id="OFW57920.1"/>
    </source>
</evidence>
<proteinExistence type="predicted"/>
<evidence type="ECO:0000313" key="3">
    <source>
        <dbReference type="Proteomes" id="UP000177876"/>
    </source>
</evidence>
<dbReference type="Gene3D" id="3.40.50.150">
    <property type="entry name" value="Vaccinia Virus protein VP39"/>
    <property type="match status" value="1"/>
</dbReference>
<dbReference type="PANTHER" id="PTHR43861">
    <property type="entry name" value="TRANS-ACONITATE 2-METHYLTRANSFERASE-RELATED"/>
    <property type="match status" value="1"/>
</dbReference>
<comment type="caution">
    <text evidence="2">The sequence shown here is derived from an EMBL/GenBank/DDBJ whole genome shotgun (WGS) entry which is preliminary data.</text>
</comment>
<dbReference type="InterPro" id="IPR023149">
    <property type="entry name" value="Trans_acon_MeTrfase_C"/>
</dbReference>
<dbReference type="Pfam" id="PF13847">
    <property type="entry name" value="Methyltransf_31"/>
    <property type="match status" value="1"/>
</dbReference>
<feature type="domain" description="Methyltransferase" evidence="1">
    <location>
        <begin position="39"/>
        <end position="142"/>
    </location>
</feature>
<dbReference type="STRING" id="1797197.A2Y75_11845"/>
<dbReference type="SUPFAM" id="SSF53335">
    <property type="entry name" value="S-adenosyl-L-methionine-dependent methyltransferases"/>
    <property type="match status" value="1"/>
</dbReference>
<dbReference type="PANTHER" id="PTHR43861:SF1">
    <property type="entry name" value="TRANS-ACONITATE 2-METHYLTRANSFERASE"/>
    <property type="match status" value="1"/>
</dbReference>
<accession>A0A1F2WM24</accession>
<gene>
    <name evidence="2" type="ORF">A2Y75_11845</name>
</gene>
<protein>
    <submittedName>
        <fullName evidence="2">SAM-dependent methyltransferase</fullName>
    </submittedName>
</protein>
<dbReference type="CDD" id="cd02440">
    <property type="entry name" value="AdoMet_MTases"/>
    <property type="match status" value="1"/>
</dbReference>
<sequence length="270" mass="31035">MADTSEKRIDWDAGAYSKASNIQKKWGLELLDKLRLRGDERLLDIGCGDGKLSVEIARRLPEGFVVGIDSSQGMISFARENYPIEKSPNLSWRVMDARELDFDTEFDIVFSNAVMHWIFDHLRVLERIKTALRPGGHVLMQMGGRGNVMDMGIILSNMIASDSWRSYFVDFTFPYAFYGPDEYRPWLEQAGLQTIRVELVDKDMVFEDGKALAGWIRTTWMPFTERVPEDLRETFIDEIVARYLESHPPGEDGFLHLAATRLEVEARKTM</sequence>
<dbReference type="AlphaFoldDB" id="A0A1F2WM24"/>
<name>A0A1F2WM24_9ACTN</name>
<dbReference type="EMBL" id="MELK01000029">
    <property type="protein sequence ID" value="OFW57920.1"/>
    <property type="molecule type" value="Genomic_DNA"/>
</dbReference>
<dbReference type="InterPro" id="IPR029063">
    <property type="entry name" value="SAM-dependent_MTases_sf"/>
</dbReference>
<dbReference type="GO" id="GO:0030798">
    <property type="term" value="F:trans-aconitate 2-methyltransferase activity"/>
    <property type="evidence" value="ECO:0007669"/>
    <property type="project" value="InterPro"/>
</dbReference>
<evidence type="ECO:0000259" key="1">
    <source>
        <dbReference type="Pfam" id="PF13847"/>
    </source>
</evidence>
<reference evidence="2 3" key="1">
    <citation type="journal article" date="2016" name="Nat. Commun.">
        <title>Thousands of microbial genomes shed light on interconnected biogeochemical processes in an aquifer system.</title>
        <authorList>
            <person name="Anantharaman K."/>
            <person name="Brown C.T."/>
            <person name="Hug L.A."/>
            <person name="Sharon I."/>
            <person name="Castelle C.J."/>
            <person name="Probst A.J."/>
            <person name="Thomas B.C."/>
            <person name="Singh A."/>
            <person name="Wilkins M.J."/>
            <person name="Karaoz U."/>
            <person name="Brodie E.L."/>
            <person name="Williams K.H."/>
            <person name="Hubbard S.S."/>
            <person name="Banfield J.F."/>
        </authorList>
    </citation>
    <scope>NUCLEOTIDE SEQUENCE [LARGE SCALE GENOMIC DNA]</scope>
</reference>